<dbReference type="HOGENOM" id="CLU_1078607_0_0_1"/>
<keyword evidence="1" id="KW-0812">Transmembrane</keyword>
<evidence type="ECO:0000313" key="3">
    <source>
        <dbReference type="Proteomes" id="UP000008068"/>
    </source>
</evidence>
<reference evidence="3" key="1">
    <citation type="submission" date="2011-07" db="EMBL/GenBank/DDBJ databases">
        <authorList>
            <consortium name="Caenorhabditis brenneri Sequencing and Analysis Consortium"/>
            <person name="Wilson R.K."/>
        </authorList>
    </citation>
    <scope>NUCLEOTIDE SEQUENCE [LARGE SCALE GENOMIC DNA]</scope>
    <source>
        <strain evidence="3">PB2801</strain>
    </source>
</reference>
<feature type="transmembrane region" description="Helical" evidence="1">
    <location>
        <begin position="200"/>
        <end position="223"/>
    </location>
</feature>
<sequence>MLKRFIQHDLLVDAIFNYDEEKCVTKVQDPEELHNYEQGNCHVNSSYSTFQLPSSPRQFMHPEYYQQQPDFKLQNQSCEVTDQGSYSIPETSNTSQTLDSPSFLLHPQETAIQPAIPFYDNHDADSTSQTSTISKQLVIHPDSTVPETYKSDQVATPPQTSTVVDQKSFVSYCSSHPTPLQPLVHQKSTMSESSQWMSRLITQFALVIIIIALLQIALCAVQYCHTLVFGQHFLYEYTYMNEFLMRQYLIYSEFVLLG</sequence>
<name>G0N5W8_CAEBE</name>
<evidence type="ECO:0000256" key="1">
    <source>
        <dbReference type="SAM" id="Phobius"/>
    </source>
</evidence>
<dbReference type="InParanoid" id="G0N5W8"/>
<dbReference type="Proteomes" id="UP000008068">
    <property type="component" value="Unassembled WGS sequence"/>
</dbReference>
<accession>G0N5W8</accession>
<dbReference type="EMBL" id="GL379841">
    <property type="protein sequence ID" value="EGT53435.1"/>
    <property type="molecule type" value="Genomic_DNA"/>
</dbReference>
<keyword evidence="1" id="KW-1133">Transmembrane helix</keyword>
<keyword evidence="3" id="KW-1185">Reference proteome</keyword>
<keyword evidence="1" id="KW-0472">Membrane</keyword>
<organism evidence="3">
    <name type="scientific">Caenorhabditis brenneri</name>
    <name type="common">Nematode worm</name>
    <dbReference type="NCBI Taxonomy" id="135651"/>
    <lineage>
        <taxon>Eukaryota</taxon>
        <taxon>Metazoa</taxon>
        <taxon>Ecdysozoa</taxon>
        <taxon>Nematoda</taxon>
        <taxon>Chromadorea</taxon>
        <taxon>Rhabditida</taxon>
        <taxon>Rhabditina</taxon>
        <taxon>Rhabditomorpha</taxon>
        <taxon>Rhabditoidea</taxon>
        <taxon>Rhabditidae</taxon>
        <taxon>Peloderinae</taxon>
        <taxon>Caenorhabditis</taxon>
    </lineage>
</organism>
<gene>
    <name evidence="2" type="ORF">CAEBREN_09344</name>
</gene>
<proteinExistence type="predicted"/>
<evidence type="ECO:0000313" key="2">
    <source>
        <dbReference type="EMBL" id="EGT53435.1"/>
    </source>
</evidence>
<dbReference type="AlphaFoldDB" id="G0N5W8"/>
<protein>
    <submittedName>
        <fullName evidence="2">Uncharacterized protein</fullName>
    </submittedName>
</protein>